<keyword evidence="1" id="KW-1133">Transmembrane helix</keyword>
<feature type="domain" description="Phosphatidic acid phosphatase type 2/haloperoxidase" evidence="2">
    <location>
        <begin position="102"/>
        <end position="205"/>
    </location>
</feature>
<dbReference type="OrthoDB" id="5289372at2"/>
<name>A0A109QXC2_9MICO</name>
<dbReference type="InterPro" id="IPR036938">
    <property type="entry name" value="PAP2/HPO_sf"/>
</dbReference>
<dbReference type="Gene3D" id="1.20.144.10">
    <property type="entry name" value="Phosphatidic acid phosphatase type 2/haloperoxidase"/>
    <property type="match status" value="2"/>
</dbReference>
<feature type="transmembrane region" description="Helical" evidence="1">
    <location>
        <begin position="21"/>
        <end position="49"/>
    </location>
</feature>
<feature type="transmembrane region" description="Helical" evidence="1">
    <location>
        <begin position="186"/>
        <end position="207"/>
    </location>
</feature>
<keyword evidence="1" id="KW-0472">Membrane</keyword>
<dbReference type="InterPro" id="IPR000326">
    <property type="entry name" value="PAP2/HPO"/>
</dbReference>
<dbReference type="SMART" id="SM00014">
    <property type="entry name" value="acidPPc"/>
    <property type="match status" value="1"/>
</dbReference>
<feature type="transmembrane region" description="Helical" evidence="1">
    <location>
        <begin position="148"/>
        <end position="174"/>
    </location>
</feature>
<reference evidence="3 4" key="1">
    <citation type="journal article" date="2016" name="J. Biotechnol.">
        <title>First complete genome sequence of a species in the genus Microterricola, an extremophilic cold active enzyme producing bacterial strain ERGS5:02 isolated from Sikkim Himalaya.</title>
        <authorList>
            <person name="Himanshu"/>
            <person name="Swarnkar M.K."/>
            <person name="Singh D."/>
            <person name="Kumar R."/>
        </authorList>
    </citation>
    <scope>NUCLEOTIDE SEQUENCE [LARGE SCALE GENOMIC DNA]</scope>
    <source>
        <strain evidence="3 4">ERGS5:02</strain>
    </source>
</reference>
<dbReference type="AlphaFoldDB" id="A0A109QXC2"/>
<protein>
    <recommendedName>
        <fullName evidence="2">Phosphatidic acid phosphatase type 2/haloperoxidase domain-containing protein</fullName>
    </recommendedName>
</protein>
<keyword evidence="1" id="KW-0812">Transmembrane</keyword>
<evidence type="ECO:0000256" key="1">
    <source>
        <dbReference type="SAM" id="Phobius"/>
    </source>
</evidence>
<gene>
    <name evidence="3" type="ORF">AWU67_11825</name>
</gene>
<evidence type="ECO:0000313" key="3">
    <source>
        <dbReference type="EMBL" id="AMB59434.1"/>
    </source>
</evidence>
<organism evidence="3 4">
    <name type="scientific">Microterricola viridarii</name>
    <dbReference type="NCBI Taxonomy" id="412690"/>
    <lineage>
        <taxon>Bacteria</taxon>
        <taxon>Bacillati</taxon>
        <taxon>Actinomycetota</taxon>
        <taxon>Actinomycetes</taxon>
        <taxon>Micrococcales</taxon>
        <taxon>Microbacteriaceae</taxon>
        <taxon>Microterricola</taxon>
    </lineage>
</organism>
<dbReference type="CDD" id="cd03392">
    <property type="entry name" value="PAP2_like_2"/>
    <property type="match status" value="1"/>
</dbReference>
<reference evidence="4" key="2">
    <citation type="submission" date="2016-01" db="EMBL/GenBank/DDBJ databases">
        <title>First complete genome sequence of a species in the genus Microterricola, an extremophilic cold active enzyme producing strain ERGS5:02 isolated from Sikkim Himalaya.</title>
        <authorList>
            <person name="Kumar R."/>
            <person name="Singh D."/>
            <person name="Swarnkar M.K."/>
        </authorList>
    </citation>
    <scope>NUCLEOTIDE SEQUENCE [LARGE SCALE GENOMIC DNA]</scope>
    <source>
        <strain evidence="4">ERGS5:02</strain>
    </source>
</reference>
<dbReference type="PANTHER" id="PTHR14969">
    <property type="entry name" value="SPHINGOSINE-1-PHOSPHATE PHOSPHOHYDROLASE"/>
    <property type="match status" value="1"/>
</dbReference>
<dbReference type="EMBL" id="CP014145">
    <property type="protein sequence ID" value="AMB59434.1"/>
    <property type="molecule type" value="Genomic_DNA"/>
</dbReference>
<dbReference type="KEGG" id="mvd:AWU67_11825"/>
<sequence length="226" mass="23919">MTAASGIRTHAPKHTPRRWPLVAGVTAIVLAVLLGAGITLLNGGAPLAIDAAWQSFMISTRSPFTEGLALFLNSFGGGFVAVLVVPLSIVGLLLFLRRPWAALFSAAAALLGTLGVQVLKHLFGRARPEDILVHSDYGSFPSGHTANAAVIAVTFAVLFPLVWVRVVGVAYVLLMAWSRTLLGAHWLSDTVGGALIGAGVVLVLWAFTARWLEAERRARPQAQTPD</sequence>
<dbReference type="SUPFAM" id="SSF48317">
    <property type="entry name" value="Acid phosphatase/Vanadium-dependent haloperoxidase"/>
    <property type="match status" value="1"/>
</dbReference>
<dbReference type="PANTHER" id="PTHR14969:SF13">
    <property type="entry name" value="AT30094P"/>
    <property type="match status" value="1"/>
</dbReference>
<evidence type="ECO:0000259" key="2">
    <source>
        <dbReference type="SMART" id="SM00014"/>
    </source>
</evidence>
<accession>A0A109QXC2</accession>
<evidence type="ECO:0000313" key="4">
    <source>
        <dbReference type="Proteomes" id="UP000058305"/>
    </source>
</evidence>
<dbReference type="Pfam" id="PF01569">
    <property type="entry name" value="PAP2"/>
    <property type="match status" value="1"/>
</dbReference>
<dbReference type="Proteomes" id="UP000058305">
    <property type="component" value="Chromosome"/>
</dbReference>
<keyword evidence="4" id="KW-1185">Reference proteome</keyword>
<dbReference type="RefSeq" id="WP_067229243.1">
    <property type="nucleotide sequence ID" value="NZ_CP014145.1"/>
</dbReference>
<feature type="transmembrane region" description="Helical" evidence="1">
    <location>
        <begin position="69"/>
        <end position="93"/>
    </location>
</feature>
<proteinExistence type="predicted"/>